<proteinExistence type="predicted"/>
<dbReference type="EMBL" id="CM042032">
    <property type="protein sequence ID" value="KAI3776555.1"/>
    <property type="molecule type" value="Genomic_DNA"/>
</dbReference>
<sequence length="748" mass="83139">MAFSGIKDFFSSVTSRFTSSKSSVGPYVSSGLPPLGGSVHGYGFPSSRQKNLLRLSSSLQDFSAYRRLDPEDGNSTPGIEKNSSNTNQHHFVNGGTSFSKEKSSSQPGVRRKWVRVIMVLLCFLFLAFFIYGILFLYSYWANGAARFYVVLDCGSTGTRVYVYQASINHKKTDSLPILLKSIPEDLQSRPSLQSGRAYNRMETEPGFDRLVHNASGLKQAIKPLLKWAEKQIPKHAHKTTSVFLYATGGVRRLPSSDSDWLLKYAWSIIKHSSFLCRKEWIKIISGMEEAYYGWIALNYHAHVLGSKPKKETFGALDLGGSSLQVTFESQDYVNNETSLNLRIGPLNHHLSAYSLAGYGLNDAFDKSVVHLLKKTPQSNLLKGKAVVRHPCLQSGYKEKYICSQCESIFQPNRRKILGKGGKSGIPVQLVGAPKWEECSALAKMTVNLSEWSTKSQVTDCDLYPCALQKNFPRPQGQFYAMSGFYVVYKFFNLSSDAALDDVLEKGREFCEKTWDYAKKSVPPQPFIEQYCFRAPYIVILLREGLHITDRQVYIGSGGITWTTGVALLEAGKAISTRAGLHDYRMLQMKMNPFIIPVILVVSLFLVVCALSCAGNCGPRVFRRLIFRHSSASGTSVLNISSPFNFRRWSPIISGEGRVKMPLSPVASAQNRAFGPDIQLAESSLYPSSSSVAHSFSSSSLGQAQFDSSSNMGAFYSGPHRGQMRLQSRRSQSREDLNCSIADAHLVKV</sequence>
<reference evidence="2" key="1">
    <citation type="journal article" date="2022" name="Mol. Ecol. Resour.">
        <title>The genomes of chicory, endive, great burdock and yacon provide insights into Asteraceae palaeo-polyploidization history and plant inulin production.</title>
        <authorList>
            <person name="Fan W."/>
            <person name="Wang S."/>
            <person name="Wang H."/>
            <person name="Wang A."/>
            <person name="Jiang F."/>
            <person name="Liu H."/>
            <person name="Zhao H."/>
            <person name="Xu D."/>
            <person name="Zhang Y."/>
        </authorList>
    </citation>
    <scope>NUCLEOTIDE SEQUENCE [LARGE SCALE GENOMIC DNA]</scope>
    <source>
        <strain evidence="2">cv. Yunnan</strain>
    </source>
</reference>
<gene>
    <name evidence="1" type="ORF">L1987_46341</name>
</gene>
<name>A0ACB9G0G4_9ASTR</name>
<reference evidence="1 2" key="2">
    <citation type="journal article" date="2022" name="Mol. Ecol. Resour.">
        <title>The genomes of chicory, endive, great burdock and yacon provide insights into Asteraceae paleo-polyploidization history and plant inulin production.</title>
        <authorList>
            <person name="Fan W."/>
            <person name="Wang S."/>
            <person name="Wang H."/>
            <person name="Wang A."/>
            <person name="Jiang F."/>
            <person name="Liu H."/>
            <person name="Zhao H."/>
            <person name="Xu D."/>
            <person name="Zhang Y."/>
        </authorList>
    </citation>
    <scope>NUCLEOTIDE SEQUENCE [LARGE SCALE GENOMIC DNA]</scope>
    <source>
        <strain evidence="2">cv. Yunnan</strain>
        <tissue evidence="1">Leaves</tissue>
    </source>
</reference>
<dbReference type="Proteomes" id="UP001056120">
    <property type="component" value="Linkage Group LG15"/>
</dbReference>
<keyword evidence="2" id="KW-1185">Reference proteome</keyword>
<comment type="caution">
    <text evidence="1">The sequence shown here is derived from an EMBL/GenBank/DDBJ whole genome shotgun (WGS) entry which is preliminary data.</text>
</comment>
<protein>
    <submittedName>
        <fullName evidence="1">Uncharacterized protein</fullName>
    </submittedName>
</protein>
<evidence type="ECO:0000313" key="2">
    <source>
        <dbReference type="Proteomes" id="UP001056120"/>
    </source>
</evidence>
<evidence type="ECO:0000313" key="1">
    <source>
        <dbReference type="EMBL" id="KAI3776555.1"/>
    </source>
</evidence>
<organism evidence="1 2">
    <name type="scientific">Smallanthus sonchifolius</name>
    <dbReference type="NCBI Taxonomy" id="185202"/>
    <lineage>
        <taxon>Eukaryota</taxon>
        <taxon>Viridiplantae</taxon>
        <taxon>Streptophyta</taxon>
        <taxon>Embryophyta</taxon>
        <taxon>Tracheophyta</taxon>
        <taxon>Spermatophyta</taxon>
        <taxon>Magnoliopsida</taxon>
        <taxon>eudicotyledons</taxon>
        <taxon>Gunneridae</taxon>
        <taxon>Pentapetalae</taxon>
        <taxon>asterids</taxon>
        <taxon>campanulids</taxon>
        <taxon>Asterales</taxon>
        <taxon>Asteraceae</taxon>
        <taxon>Asteroideae</taxon>
        <taxon>Heliantheae alliance</taxon>
        <taxon>Millerieae</taxon>
        <taxon>Smallanthus</taxon>
    </lineage>
</organism>
<accession>A0ACB9G0G4</accession>